<keyword evidence="2" id="KW-1185">Reference proteome</keyword>
<evidence type="ECO:0000313" key="1">
    <source>
        <dbReference type="EMBL" id="KAI3357864.1"/>
    </source>
</evidence>
<reference evidence="1" key="1">
    <citation type="submission" date="2022-04" db="EMBL/GenBank/DDBJ databases">
        <title>Jade perch genome.</title>
        <authorList>
            <person name="Chao B."/>
        </authorList>
    </citation>
    <scope>NUCLEOTIDE SEQUENCE</scope>
    <source>
        <strain evidence="1">CB-2022</strain>
    </source>
</reference>
<dbReference type="Proteomes" id="UP000831701">
    <property type="component" value="Chromosome 19"/>
</dbReference>
<evidence type="ECO:0000313" key="2">
    <source>
        <dbReference type="Proteomes" id="UP000831701"/>
    </source>
</evidence>
<proteinExistence type="predicted"/>
<name>A0ACB8VR30_9TELE</name>
<accession>A0ACB8VR30</accession>
<organism evidence="1 2">
    <name type="scientific">Scortum barcoo</name>
    <name type="common">barcoo grunter</name>
    <dbReference type="NCBI Taxonomy" id="214431"/>
    <lineage>
        <taxon>Eukaryota</taxon>
        <taxon>Metazoa</taxon>
        <taxon>Chordata</taxon>
        <taxon>Craniata</taxon>
        <taxon>Vertebrata</taxon>
        <taxon>Euteleostomi</taxon>
        <taxon>Actinopterygii</taxon>
        <taxon>Neopterygii</taxon>
        <taxon>Teleostei</taxon>
        <taxon>Neoteleostei</taxon>
        <taxon>Acanthomorphata</taxon>
        <taxon>Eupercaria</taxon>
        <taxon>Centrarchiformes</taxon>
        <taxon>Terapontoidei</taxon>
        <taxon>Terapontidae</taxon>
        <taxon>Scortum</taxon>
    </lineage>
</organism>
<sequence length="675" mass="75706">MFHYYLHGEVSTEQAVTCDDLQNVHRLSCDSGVISVETALYGRADTETCSQGKPPQQLSNIQCSQQGTVDVLRTRCDGKKECEVNTNVFRTSDPCPGIYKYLDTKYTCLPASQSPGFMRALLDTHILCTLLALELLLSDDNQVIQVYGADYGRRDGTTCTYQRPSTNFQNIDCSNPTSKVAESCNGKNSCIIRASNAVFGDPCVGTYKYLEVAYTCQCFSGAQMSGVYDIMPMIPRKRVTTCDGPRNIHRLTCDTGFITVEAAFYGRADMETCSENQLIQLFTRSECSYTGALNALKKRRYCSSCLSEPWKVIHVLSANYGRLDRNTCSHGRHFFELKDCLMPTSTVAKRCNGTTSCTIKASNGVFGNPCFFTHKYLEVAYNCEWQTCADHLKQINTRKAPGPDGIPGRALKVCADQLADVFADIFNMSLLQSVVPTCFKETIIVPKKTKILCLNDDLAQWQHHILHRDSEHRRLPQGCVLSPLLYSLFTFTHECVANHSSNIIIKSNLLTTRPIVIGPDHRQRFRDGLQRGGGRQREEHAPLSINGTTVERVNSFRFLQFTSVRTSDLDSSHTDFITKSARQRLFFLRRLRRGSTWTLKDPLQLLQPIMEKETTRNRYVAQIGVKLPWAPPWSQAWGWGLGSQAQSAWWPGLCPRDPDLGSARNGNVGNGPAFQ</sequence>
<dbReference type="EMBL" id="CM041549">
    <property type="protein sequence ID" value="KAI3357864.1"/>
    <property type="molecule type" value="Genomic_DNA"/>
</dbReference>
<comment type="caution">
    <text evidence="1">The sequence shown here is derived from an EMBL/GenBank/DDBJ whole genome shotgun (WGS) entry which is preliminary data.</text>
</comment>
<gene>
    <name evidence="1" type="ORF">L3Q82_016256</name>
</gene>
<protein>
    <submittedName>
        <fullName evidence="1">Uncharacterized protein</fullName>
    </submittedName>
</protein>